<proteinExistence type="predicted"/>
<dbReference type="Proteomes" id="UP001066276">
    <property type="component" value="Chromosome 11"/>
</dbReference>
<reference evidence="2" key="1">
    <citation type="journal article" date="2022" name="bioRxiv">
        <title>Sequencing and chromosome-scale assembly of the giantPleurodeles waltlgenome.</title>
        <authorList>
            <person name="Brown T."/>
            <person name="Elewa A."/>
            <person name="Iarovenko S."/>
            <person name="Subramanian E."/>
            <person name="Araus A.J."/>
            <person name="Petzold A."/>
            <person name="Susuki M."/>
            <person name="Suzuki K.-i.T."/>
            <person name="Hayashi T."/>
            <person name="Toyoda A."/>
            <person name="Oliveira C."/>
            <person name="Osipova E."/>
            <person name="Leigh N.D."/>
            <person name="Simon A."/>
            <person name="Yun M.H."/>
        </authorList>
    </citation>
    <scope>NUCLEOTIDE SEQUENCE</scope>
    <source>
        <strain evidence="2">20211129_DDA</strain>
        <tissue evidence="2">Liver</tissue>
    </source>
</reference>
<protein>
    <submittedName>
        <fullName evidence="2">Uncharacterized protein</fullName>
    </submittedName>
</protein>
<evidence type="ECO:0000313" key="2">
    <source>
        <dbReference type="EMBL" id="KAJ1092717.1"/>
    </source>
</evidence>
<organism evidence="2 3">
    <name type="scientific">Pleurodeles waltl</name>
    <name type="common">Iberian ribbed newt</name>
    <dbReference type="NCBI Taxonomy" id="8319"/>
    <lineage>
        <taxon>Eukaryota</taxon>
        <taxon>Metazoa</taxon>
        <taxon>Chordata</taxon>
        <taxon>Craniata</taxon>
        <taxon>Vertebrata</taxon>
        <taxon>Euteleostomi</taxon>
        <taxon>Amphibia</taxon>
        <taxon>Batrachia</taxon>
        <taxon>Caudata</taxon>
        <taxon>Salamandroidea</taxon>
        <taxon>Salamandridae</taxon>
        <taxon>Pleurodelinae</taxon>
        <taxon>Pleurodeles</taxon>
    </lineage>
</organism>
<accession>A0AAV7LQM6</accession>
<feature type="compositionally biased region" description="Low complexity" evidence="1">
    <location>
        <begin position="127"/>
        <end position="137"/>
    </location>
</feature>
<comment type="caution">
    <text evidence="2">The sequence shown here is derived from an EMBL/GenBank/DDBJ whole genome shotgun (WGS) entry which is preliminary data.</text>
</comment>
<evidence type="ECO:0000313" key="3">
    <source>
        <dbReference type="Proteomes" id="UP001066276"/>
    </source>
</evidence>
<evidence type="ECO:0000256" key="1">
    <source>
        <dbReference type="SAM" id="MobiDB-lite"/>
    </source>
</evidence>
<dbReference type="EMBL" id="JANPWB010000015">
    <property type="protein sequence ID" value="KAJ1092717.1"/>
    <property type="molecule type" value="Genomic_DNA"/>
</dbReference>
<feature type="region of interest" description="Disordered" evidence="1">
    <location>
        <begin position="69"/>
        <end position="173"/>
    </location>
</feature>
<dbReference type="AlphaFoldDB" id="A0AAV7LQM6"/>
<feature type="compositionally biased region" description="Basic residues" evidence="1">
    <location>
        <begin position="98"/>
        <end position="110"/>
    </location>
</feature>
<keyword evidence="3" id="KW-1185">Reference proteome</keyword>
<name>A0AAV7LQM6_PLEWA</name>
<sequence length="267" mass="28616">MKGELIVSASFLAIRLINWLVTTPTEYLMHLLGSWSGRERRWPPYLGAPRGIRLGGWRGPCGCRKQDHKTSGGSLNIWSPDPCRGGPEKAAGKTAAHLGKKGLVRWRSRVSRGPNGSSRRDRDNDSRAPSPSVSSAALLIRTSCPTPLLPPHLQGTEASVRPGGVAGTPRLPQTGSQYLRRLSKTYGALISVEWAQRKQLEGLLRTSAGKALSGGGVTPLEAGADRPVRNGHNDLRAPLPLPVVSSVALLIRTLCPLPFTPFPSPGN</sequence>
<gene>
    <name evidence="2" type="ORF">NDU88_005827</name>
</gene>